<organism evidence="5 6">
    <name type="scientific">Glycomyces niveus</name>
    <dbReference type="NCBI Taxonomy" id="2820287"/>
    <lineage>
        <taxon>Bacteria</taxon>
        <taxon>Bacillati</taxon>
        <taxon>Actinomycetota</taxon>
        <taxon>Actinomycetes</taxon>
        <taxon>Glycomycetales</taxon>
        <taxon>Glycomycetaceae</taxon>
        <taxon>Glycomyces</taxon>
    </lineage>
</organism>
<evidence type="ECO:0000256" key="4">
    <source>
        <dbReference type="ARBA" id="ARBA00022842"/>
    </source>
</evidence>
<keyword evidence="2" id="KW-0479">Metal-binding</keyword>
<reference evidence="5 6" key="1">
    <citation type="submission" date="2021-03" db="EMBL/GenBank/DDBJ databases">
        <title>Glycomyces sp. nov., a novel actinomycete isolated from soil.</title>
        <authorList>
            <person name="Yang X."/>
            <person name="Xu X."/>
        </authorList>
    </citation>
    <scope>NUCLEOTIDE SEQUENCE [LARGE SCALE GENOMIC DNA]</scope>
    <source>
        <strain evidence="5 6">NEAU-S30</strain>
    </source>
</reference>
<accession>A0ABS3U969</accession>
<evidence type="ECO:0000313" key="6">
    <source>
        <dbReference type="Proteomes" id="UP000681341"/>
    </source>
</evidence>
<dbReference type="InterPro" id="IPR050582">
    <property type="entry name" value="HAD-like_SerB"/>
</dbReference>
<dbReference type="PANTHER" id="PTHR43344:SF13">
    <property type="entry name" value="PHOSPHATASE RV3661-RELATED"/>
    <property type="match status" value="1"/>
</dbReference>
<evidence type="ECO:0000256" key="1">
    <source>
        <dbReference type="ARBA" id="ARBA00009184"/>
    </source>
</evidence>
<keyword evidence="6" id="KW-1185">Reference proteome</keyword>
<evidence type="ECO:0000256" key="3">
    <source>
        <dbReference type="ARBA" id="ARBA00022801"/>
    </source>
</evidence>
<keyword evidence="4" id="KW-0460">Magnesium</keyword>
<dbReference type="Pfam" id="PF12710">
    <property type="entry name" value="HAD"/>
    <property type="match status" value="1"/>
</dbReference>
<dbReference type="InterPro" id="IPR006385">
    <property type="entry name" value="HAD_hydro_SerB1"/>
</dbReference>
<dbReference type="NCBIfam" id="TIGR01490">
    <property type="entry name" value="HAD-SF-IB-hyp1"/>
    <property type="match status" value="1"/>
</dbReference>
<gene>
    <name evidence="5" type="ORF">J5V16_19300</name>
</gene>
<dbReference type="SUPFAM" id="SSF56784">
    <property type="entry name" value="HAD-like"/>
    <property type="match status" value="1"/>
</dbReference>
<dbReference type="EMBL" id="JAGFNP010000012">
    <property type="protein sequence ID" value="MBO3734981.1"/>
    <property type="molecule type" value="Genomic_DNA"/>
</dbReference>
<dbReference type="Gene3D" id="3.40.50.1000">
    <property type="entry name" value="HAD superfamily/HAD-like"/>
    <property type="match status" value="1"/>
</dbReference>
<protein>
    <submittedName>
        <fullName evidence="5">HAD family hydrolase</fullName>
    </submittedName>
</protein>
<dbReference type="GO" id="GO:0016787">
    <property type="term" value="F:hydrolase activity"/>
    <property type="evidence" value="ECO:0007669"/>
    <property type="project" value="UniProtKB-KW"/>
</dbReference>
<evidence type="ECO:0000313" key="5">
    <source>
        <dbReference type="EMBL" id="MBO3734981.1"/>
    </source>
</evidence>
<proteinExistence type="inferred from homology"/>
<evidence type="ECO:0000256" key="2">
    <source>
        <dbReference type="ARBA" id="ARBA00022723"/>
    </source>
</evidence>
<dbReference type="InterPro" id="IPR023214">
    <property type="entry name" value="HAD_sf"/>
</dbReference>
<dbReference type="RefSeq" id="WP_208498603.1">
    <property type="nucleotide sequence ID" value="NZ_JAGFNP010000012.1"/>
</dbReference>
<dbReference type="Gene3D" id="1.20.1440.100">
    <property type="entry name" value="SG protein - dephosphorylation function"/>
    <property type="match status" value="1"/>
</dbReference>
<dbReference type="CDD" id="cd02612">
    <property type="entry name" value="HAD_PGPPase"/>
    <property type="match status" value="1"/>
</dbReference>
<comment type="similarity">
    <text evidence="1">Belongs to the HAD-like hydrolase superfamily. SerB family.</text>
</comment>
<sequence>MTDRTRAAFFDVDETVISVKSMFDFLRHWLEHSDDQRTYEAATAELHALAAAGRPRSEVNRAFYRGFAGTSYDDLLEEGRKWYAAYRLRPDAFVRATMDAIRAHRRDGDMTVLVSGSFEACLAPLAEELGVDLALGTVPIVGADGRLTGDIERPMIGEVKALAVQETIAAYGLDAADCFCYGDHASDLDMLQQVGHPCVIGADPVLAEHAGRLGWTRLPATPGPLPEPPGAA</sequence>
<dbReference type="InterPro" id="IPR036412">
    <property type="entry name" value="HAD-like_sf"/>
</dbReference>
<comment type="caution">
    <text evidence="5">The sequence shown here is derived from an EMBL/GenBank/DDBJ whole genome shotgun (WGS) entry which is preliminary data.</text>
</comment>
<keyword evidence="3 5" id="KW-0378">Hydrolase</keyword>
<dbReference type="NCBIfam" id="TIGR01488">
    <property type="entry name" value="HAD-SF-IB"/>
    <property type="match status" value="1"/>
</dbReference>
<dbReference type="Proteomes" id="UP000681341">
    <property type="component" value="Unassembled WGS sequence"/>
</dbReference>
<dbReference type="PANTHER" id="PTHR43344">
    <property type="entry name" value="PHOSPHOSERINE PHOSPHATASE"/>
    <property type="match status" value="1"/>
</dbReference>
<name>A0ABS3U969_9ACTN</name>